<keyword evidence="11" id="KW-1185">Reference proteome</keyword>
<organism evidence="10 11">
    <name type="scientific">Periplaneta americana</name>
    <name type="common">American cockroach</name>
    <name type="synonym">Blatta americana</name>
    <dbReference type="NCBI Taxonomy" id="6978"/>
    <lineage>
        <taxon>Eukaryota</taxon>
        <taxon>Metazoa</taxon>
        <taxon>Ecdysozoa</taxon>
        <taxon>Arthropoda</taxon>
        <taxon>Hexapoda</taxon>
        <taxon>Insecta</taxon>
        <taxon>Pterygota</taxon>
        <taxon>Neoptera</taxon>
        <taxon>Polyneoptera</taxon>
        <taxon>Dictyoptera</taxon>
        <taxon>Blattodea</taxon>
        <taxon>Blattoidea</taxon>
        <taxon>Blattidae</taxon>
        <taxon>Blattinae</taxon>
        <taxon>Periplaneta</taxon>
    </lineage>
</organism>
<accession>A0ABQ8TXH2</accession>
<keyword evidence="8" id="KW-0325">Glycoprotein</keyword>
<dbReference type="NCBIfam" id="NF038123">
    <property type="entry name" value="NF038123_dom"/>
    <property type="match status" value="1"/>
</dbReference>
<dbReference type="PANTHER" id="PTHR11311">
    <property type="entry name" value="SPONDIN"/>
    <property type="match status" value="1"/>
</dbReference>
<dbReference type="Gene3D" id="2.60.40.2130">
    <property type="entry name" value="F-spondin domain"/>
    <property type="match status" value="1"/>
</dbReference>
<dbReference type="InterPro" id="IPR044004">
    <property type="entry name" value="TSP1_spondin_dom"/>
</dbReference>
<gene>
    <name evidence="10" type="ORF">ANN_02871</name>
</gene>
<dbReference type="SUPFAM" id="SSF82895">
    <property type="entry name" value="TSP-1 type 1 repeat"/>
    <property type="match status" value="1"/>
</dbReference>
<evidence type="ECO:0000256" key="1">
    <source>
        <dbReference type="ARBA" id="ARBA00004498"/>
    </source>
</evidence>
<feature type="domain" description="Spondin" evidence="9">
    <location>
        <begin position="1"/>
        <end position="162"/>
    </location>
</feature>
<evidence type="ECO:0000256" key="2">
    <source>
        <dbReference type="ARBA" id="ARBA00022525"/>
    </source>
</evidence>
<keyword evidence="5" id="KW-0732">Signal</keyword>
<evidence type="ECO:0000256" key="7">
    <source>
        <dbReference type="ARBA" id="ARBA00023157"/>
    </source>
</evidence>
<evidence type="ECO:0000256" key="6">
    <source>
        <dbReference type="ARBA" id="ARBA00022889"/>
    </source>
</evidence>
<dbReference type="Gene3D" id="2.20.100.10">
    <property type="entry name" value="Thrombospondin type-1 (TSP1) repeat"/>
    <property type="match status" value="1"/>
</dbReference>
<dbReference type="Proteomes" id="UP001148838">
    <property type="component" value="Unassembled WGS sequence"/>
</dbReference>
<dbReference type="PROSITE" id="PS50092">
    <property type="entry name" value="TSP1"/>
    <property type="match status" value="1"/>
</dbReference>
<keyword evidence="6" id="KW-0130">Cell adhesion</keyword>
<evidence type="ECO:0000313" key="10">
    <source>
        <dbReference type="EMBL" id="KAJ4451409.1"/>
    </source>
</evidence>
<evidence type="ECO:0000256" key="3">
    <source>
        <dbReference type="ARBA" id="ARBA00022530"/>
    </source>
</evidence>
<evidence type="ECO:0000256" key="4">
    <source>
        <dbReference type="ARBA" id="ARBA00022723"/>
    </source>
</evidence>
<keyword evidence="4" id="KW-0479">Metal-binding</keyword>
<proteinExistence type="predicted"/>
<dbReference type="SMART" id="SM00209">
    <property type="entry name" value="TSP1"/>
    <property type="match status" value="1"/>
</dbReference>
<evidence type="ECO:0000313" key="11">
    <source>
        <dbReference type="Proteomes" id="UP001148838"/>
    </source>
</evidence>
<dbReference type="PANTHER" id="PTHR11311:SF15">
    <property type="entry name" value="SPONDIN-2"/>
    <property type="match status" value="1"/>
</dbReference>
<evidence type="ECO:0000256" key="5">
    <source>
        <dbReference type="ARBA" id="ARBA00022729"/>
    </source>
</evidence>
<dbReference type="InterPro" id="IPR038678">
    <property type="entry name" value="Spondin_N_sf"/>
</dbReference>
<dbReference type="InterPro" id="IPR009465">
    <property type="entry name" value="Spondin_N"/>
</dbReference>
<keyword evidence="2" id="KW-0964">Secreted</keyword>
<dbReference type="InterPro" id="IPR000884">
    <property type="entry name" value="TSP1_rpt"/>
</dbReference>
<dbReference type="Pfam" id="PF06468">
    <property type="entry name" value="Spond_N"/>
    <property type="match status" value="1"/>
</dbReference>
<evidence type="ECO:0000259" key="9">
    <source>
        <dbReference type="PROSITE" id="PS51020"/>
    </source>
</evidence>
<dbReference type="InterPro" id="IPR051418">
    <property type="entry name" value="Spondin/Thrombospondin_T1"/>
</dbReference>
<dbReference type="InterPro" id="IPR036383">
    <property type="entry name" value="TSP1_rpt_sf"/>
</dbReference>
<dbReference type="EMBL" id="JAJSOF020000001">
    <property type="protein sequence ID" value="KAJ4451409.1"/>
    <property type="molecule type" value="Genomic_DNA"/>
</dbReference>
<sequence length="314" mass="35310">TSSLLICHYQCGRCIFFAGRSHDKSYFLFRVGERASDGLKLFCETGQSDGLEAQSQGGGGVLDEFNGPAITMGKGSSETEFFVDGNHTRVSVAMRIVPSPDWFVGLDSLPLCKNGYWIDALSVQAGPMDAGTDSGFTFTAPNWPSEPRQKISHITAQHPSHPANSFFYPDKKELPSIATFHFYRVSKYILDKLYRLSEKMQRSHIDNRVHSVDDLEAVLRREEISNDVLPSIVRDKPQRRKGKHRRLRNGRPVACQVSEWEAWSPCSVSCGIGESTRSRKVLRHALRGGGRCPPLAETKWCGEHTDCPQRFFNW</sequence>
<dbReference type="PROSITE" id="PS51020">
    <property type="entry name" value="SPONDIN"/>
    <property type="match status" value="1"/>
</dbReference>
<comment type="caution">
    <text evidence="10">The sequence shown here is derived from an EMBL/GenBank/DDBJ whole genome shotgun (WGS) entry which is preliminary data.</text>
</comment>
<keyword evidence="3" id="KW-0272">Extracellular matrix</keyword>
<protein>
    <recommendedName>
        <fullName evidence="9">Spondin domain-containing protein</fullName>
    </recommendedName>
</protein>
<reference evidence="10 11" key="1">
    <citation type="journal article" date="2022" name="Allergy">
        <title>Genome assembly and annotation of Periplaneta americana reveal a comprehensive cockroach allergen profile.</title>
        <authorList>
            <person name="Wang L."/>
            <person name="Xiong Q."/>
            <person name="Saelim N."/>
            <person name="Wang L."/>
            <person name="Nong W."/>
            <person name="Wan A.T."/>
            <person name="Shi M."/>
            <person name="Liu X."/>
            <person name="Cao Q."/>
            <person name="Hui J.H.L."/>
            <person name="Sookrung N."/>
            <person name="Leung T.F."/>
            <person name="Tungtrongchitr A."/>
            <person name="Tsui S.K.W."/>
        </authorList>
    </citation>
    <scope>NUCLEOTIDE SEQUENCE [LARGE SCALE GENOMIC DNA]</scope>
    <source>
        <strain evidence="10">PWHHKU_190912</strain>
    </source>
</reference>
<feature type="non-terminal residue" evidence="10">
    <location>
        <position position="1"/>
    </location>
</feature>
<comment type="subcellular location">
    <subcellularLocation>
        <location evidence="1">Secreted</location>
        <location evidence="1">Extracellular space</location>
        <location evidence="1">Extracellular matrix</location>
    </subcellularLocation>
</comment>
<evidence type="ECO:0000256" key="8">
    <source>
        <dbReference type="ARBA" id="ARBA00023180"/>
    </source>
</evidence>
<name>A0ABQ8TXH2_PERAM</name>
<dbReference type="Pfam" id="PF19028">
    <property type="entry name" value="TSP1_spondin"/>
    <property type="match status" value="1"/>
</dbReference>
<keyword evidence="7" id="KW-1015">Disulfide bond</keyword>